<dbReference type="EMBL" id="BAAADV010000001">
    <property type="protein sequence ID" value="GAA0661274.1"/>
    <property type="molecule type" value="Genomic_DNA"/>
</dbReference>
<reference evidence="2 3" key="1">
    <citation type="journal article" date="2019" name="Int. J. Syst. Evol. Microbiol.">
        <title>The Global Catalogue of Microorganisms (GCM) 10K type strain sequencing project: providing services to taxonomists for standard genome sequencing and annotation.</title>
        <authorList>
            <consortium name="The Broad Institute Genomics Platform"/>
            <consortium name="The Broad Institute Genome Sequencing Center for Infectious Disease"/>
            <person name="Wu L."/>
            <person name="Ma J."/>
        </authorList>
    </citation>
    <scope>NUCLEOTIDE SEQUENCE [LARGE SCALE GENOMIC DNA]</scope>
    <source>
        <strain evidence="2 3">JCM 16328</strain>
    </source>
</reference>
<feature type="region of interest" description="Disordered" evidence="1">
    <location>
        <begin position="1"/>
        <end position="28"/>
    </location>
</feature>
<name>A0AAV3T547_9EURY</name>
<evidence type="ECO:0000313" key="3">
    <source>
        <dbReference type="Proteomes" id="UP001500420"/>
    </source>
</evidence>
<evidence type="ECO:0000313" key="2">
    <source>
        <dbReference type="EMBL" id="GAA0661274.1"/>
    </source>
</evidence>
<gene>
    <name evidence="2" type="ORF">GCM10009020_01780</name>
</gene>
<accession>A0AAV3T547</accession>
<evidence type="ECO:0000256" key="1">
    <source>
        <dbReference type="SAM" id="MobiDB-lite"/>
    </source>
</evidence>
<sequence>MAPNLDDDAGSTDTDRSDAVAWTPSRDSDDRAEFVARVIVEQFGGPALCEFGRDPTVVAARRIAQHRTGRDATPLEDAAAAAELSVPTVARAENALLAELGAPAAPAEVRRLTDRVERCRQVLVATARDRAGAPRLTTVLCGGGPDDVDPEDVDVPDAVDPLPPAESAEELKAYYHRLRSDLRCARLGFRLYEAVVEAELGGASQRGRD</sequence>
<protein>
    <submittedName>
        <fullName evidence="2">Uncharacterized protein</fullName>
    </submittedName>
</protein>
<keyword evidence="3" id="KW-1185">Reference proteome</keyword>
<dbReference type="RefSeq" id="WP_343771927.1">
    <property type="nucleotide sequence ID" value="NZ_BAAADV010000001.1"/>
</dbReference>
<dbReference type="AlphaFoldDB" id="A0AAV3T547"/>
<comment type="caution">
    <text evidence="2">The sequence shown here is derived from an EMBL/GenBank/DDBJ whole genome shotgun (WGS) entry which is preliminary data.</text>
</comment>
<feature type="compositionally biased region" description="Acidic residues" evidence="1">
    <location>
        <begin position="1"/>
        <end position="10"/>
    </location>
</feature>
<dbReference type="Proteomes" id="UP001500420">
    <property type="component" value="Unassembled WGS sequence"/>
</dbReference>
<proteinExistence type="predicted"/>
<organism evidence="2 3">
    <name type="scientific">Natronoarchaeum mannanilyticum</name>
    <dbReference type="NCBI Taxonomy" id="926360"/>
    <lineage>
        <taxon>Archaea</taxon>
        <taxon>Methanobacteriati</taxon>
        <taxon>Methanobacteriota</taxon>
        <taxon>Stenosarchaea group</taxon>
        <taxon>Halobacteria</taxon>
        <taxon>Halobacteriales</taxon>
        <taxon>Natronoarchaeaceae</taxon>
    </lineage>
</organism>